<name>A0AA38NUI7_9AGAR</name>
<keyword evidence="2" id="KW-1185">Reference proteome</keyword>
<accession>A0AA38NUI7</accession>
<reference evidence="1" key="1">
    <citation type="submission" date="2022-08" db="EMBL/GenBank/DDBJ databases">
        <authorList>
            <consortium name="DOE Joint Genome Institute"/>
            <person name="Min B."/>
            <person name="Riley R."/>
            <person name="Sierra-Patev S."/>
            <person name="Naranjo-Ortiz M."/>
            <person name="Looney B."/>
            <person name="Konkel Z."/>
            <person name="Slot J.C."/>
            <person name="Sakamoto Y."/>
            <person name="Steenwyk J.L."/>
            <person name="Rokas A."/>
            <person name="Carro J."/>
            <person name="Camarero S."/>
            <person name="Ferreira P."/>
            <person name="Molpeceres G."/>
            <person name="Ruiz-Duenas F.J."/>
            <person name="Serrano A."/>
            <person name="Henrissat B."/>
            <person name="Drula E."/>
            <person name="Hughes K.W."/>
            <person name="Mata J.L."/>
            <person name="Ishikawa N.K."/>
            <person name="Vargas-Isla R."/>
            <person name="Ushijima S."/>
            <person name="Smith C.A."/>
            <person name="Ahrendt S."/>
            <person name="Andreopoulos W."/>
            <person name="He G."/>
            <person name="Labutti K."/>
            <person name="Lipzen A."/>
            <person name="Ng V."/>
            <person name="Sandor L."/>
            <person name="Barry K."/>
            <person name="Martinez A.T."/>
            <person name="Xiao Y."/>
            <person name="Gibbons J.G."/>
            <person name="Terashima K."/>
            <person name="Hibbett D.S."/>
            <person name="Grigoriev I.V."/>
        </authorList>
    </citation>
    <scope>NUCLEOTIDE SEQUENCE</scope>
    <source>
        <strain evidence="1">TFB9207</strain>
    </source>
</reference>
<comment type="caution">
    <text evidence="1">The sequence shown here is derived from an EMBL/GenBank/DDBJ whole genome shotgun (WGS) entry which is preliminary data.</text>
</comment>
<gene>
    <name evidence="1" type="ORF">F5878DRAFT_668217</name>
</gene>
<evidence type="ECO:0000313" key="1">
    <source>
        <dbReference type="EMBL" id="KAJ3830876.1"/>
    </source>
</evidence>
<dbReference type="AlphaFoldDB" id="A0AA38NUI7"/>
<proteinExistence type="predicted"/>
<sequence>PSNAPFITQPNTPAITQPNFPLVNHNTPLGNQNNAPVVPASVPPFLNAHLGEAGCLREEWIDSRLAFHYQTVVNLPAVPLRPATDDPPSEPEDYHTLTELLSGLTVEESTSVLACLNFTFWGLFFNPSRVAPNPWLTVLDTGDGKRRSILQSPIIRKTVYTVVGKVESCNIYEPVITPLRDGTRRVQREVGLRGVLQETDTSSAHAALLFGETDLVASCAEGVIKYRTYIQFPGDVCRTNPDDFMTPARGIPTPVTANEQSMKKYPHYKDPHPFSHAGVSISCV</sequence>
<feature type="non-terminal residue" evidence="1">
    <location>
        <position position="1"/>
    </location>
</feature>
<protein>
    <submittedName>
        <fullName evidence="1">Uncharacterized protein</fullName>
    </submittedName>
</protein>
<dbReference type="Proteomes" id="UP001163846">
    <property type="component" value="Unassembled WGS sequence"/>
</dbReference>
<organism evidence="1 2">
    <name type="scientific">Lentinula raphanica</name>
    <dbReference type="NCBI Taxonomy" id="153919"/>
    <lineage>
        <taxon>Eukaryota</taxon>
        <taxon>Fungi</taxon>
        <taxon>Dikarya</taxon>
        <taxon>Basidiomycota</taxon>
        <taxon>Agaricomycotina</taxon>
        <taxon>Agaricomycetes</taxon>
        <taxon>Agaricomycetidae</taxon>
        <taxon>Agaricales</taxon>
        <taxon>Marasmiineae</taxon>
        <taxon>Omphalotaceae</taxon>
        <taxon>Lentinula</taxon>
    </lineage>
</organism>
<evidence type="ECO:0000313" key="2">
    <source>
        <dbReference type="Proteomes" id="UP001163846"/>
    </source>
</evidence>
<dbReference type="EMBL" id="MU808095">
    <property type="protein sequence ID" value="KAJ3830876.1"/>
    <property type="molecule type" value="Genomic_DNA"/>
</dbReference>